<sequence length="72" mass="8547">MPINSTDDLSYQLRNEMRQIGEHVPRDISISGTLITQNKEEYEPLCRHPADEQPELISWTLNIQSCWKKVYW</sequence>
<evidence type="ECO:0000313" key="2">
    <source>
        <dbReference type="Proteomes" id="UP000663891"/>
    </source>
</evidence>
<evidence type="ECO:0000313" key="1">
    <source>
        <dbReference type="EMBL" id="CAF1081954.1"/>
    </source>
</evidence>
<dbReference type="Proteomes" id="UP000663891">
    <property type="component" value="Unassembled WGS sequence"/>
</dbReference>
<name>A0A814MPC8_9BILA</name>
<comment type="caution">
    <text evidence="1">The sequence shown here is derived from an EMBL/GenBank/DDBJ whole genome shotgun (WGS) entry which is preliminary data.</text>
</comment>
<dbReference type="AlphaFoldDB" id="A0A814MPC8"/>
<accession>A0A814MPC8</accession>
<proteinExistence type="predicted"/>
<reference evidence="1" key="1">
    <citation type="submission" date="2021-02" db="EMBL/GenBank/DDBJ databases">
        <authorList>
            <person name="Nowell W R."/>
        </authorList>
    </citation>
    <scope>NUCLEOTIDE SEQUENCE</scope>
</reference>
<dbReference type="OrthoDB" id="10318468at2759"/>
<protein>
    <submittedName>
        <fullName evidence="1">Uncharacterized protein</fullName>
    </submittedName>
</protein>
<gene>
    <name evidence="1" type="ORF">VCS650_LOCUS19063</name>
</gene>
<organism evidence="1 2">
    <name type="scientific">Adineta steineri</name>
    <dbReference type="NCBI Taxonomy" id="433720"/>
    <lineage>
        <taxon>Eukaryota</taxon>
        <taxon>Metazoa</taxon>
        <taxon>Spiralia</taxon>
        <taxon>Gnathifera</taxon>
        <taxon>Rotifera</taxon>
        <taxon>Eurotatoria</taxon>
        <taxon>Bdelloidea</taxon>
        <taxon>Adinetida</taxon>
        <taxon>Adinetidae</taxon>
        <taxon>Adineta</taxon>
    </lineage>
</organism>
<dbReference type="EMBL" id="CAJNON010000187">
    <property type="protein sequence ID" value="CAF1081954.1"/>
    <property type="molecule type" value="Genomic_DNA"/>
</dbReference>